<dbReference type="GO" id="GO:0003677">
    <property type="term" value="F:DNA binding"/>
    <property type="evidence" value="ECO:0007669"/>
    <property type="project" value="InterPro"/>
</dbReference>
<evidence type="ECO:0000313" key="2">
    <source>
        <dbReference type="EMBL" id="CDH45945.1"/>
    </source>
</evidence>
<dbReference type="GO" id="GO:0004803">
    <property type="term" value="F:transposase activity"/>
    <property type="evidence" value="ECO:0007669"/>
    <property type="project" value="InterPro"/>
</dbReference>
<evidence type="ECO:0000313" key="3">
    <source>
        <dbReference type="Proteomes" id="UP000019184"/>
    </source>
</evidence>
<accession>A0A7U7J535</accession>
<reference evidence="2 3" key="1">
    <citation type="journal article" date="2014" name="ISME J.">
        <title>Candidatus Competibacter-lineage genomes retrieved from metagenomes reveal functional metabolic diversity.</title>
        <authorList>
            <person name="McIlroy S.J."/>
            <person name="Albertsen M."/>
            <person name="Andresen E.K."/>
            <person name="Saunders A.M."/>
            <person name="Kristiansen R."/>
            <person name="Stokholm-Bjerregaard M."/>
            <person name="Nielsen K.L."/>
            <person name="Nielsen P.H."/>
        </authorList>
    </citation>
    <scope>NUCLEOTIDE SEQUENCE [LARGE SCALE GENOMIC DNA]</scope>
    <source>
        <strain evidence="2 3">Run_B_J11</strain>
    </source>
</reference>
<name>A0A7U7J535_9GAMM</name>
<dbReference type="InterPro" id="IPR012337">
    <property type="entry name" value="RNaseH-like_sf"/>
</dbReference>
<dbReference type="RefSeq" id="WP_051497829.1">
    <property type="nucleotide sequence ID" value="NZ_CBTK010000227.1"/>
</dbReference>
<protein>
    <recommendedName>
        <fullName evidence="1">Transposase IS4-like domain-containing protein</fullName>
    </recommendedName>
</protein>
<sequence>MRLLRVLLAVFRARWETRQRPLPPAIEWARTRYTQLLAADGSTLDALLRKVGLLQQDATHPLAGRMTALLELTSRLPWQLWYEPDPQTHDQRCWPQILAVLRAGMLLIVDLGYTNFSVFAQLTQAQVTFITRAKSNLVYQVETTLQRNSTVHDGLVWIGQGVGPLPRRVVSLLDQRT</sequence>
<keyword evidence="3" id="KW-1185">Reference proteome</keyword>
<dbReference type="InterPro" id="IPR002559">
    <property type="entry name" value="Transposase_11"/>
</dbReference>
<dbReference type="SUPFAM" id="SSF53098">
    <property type="entry name" value="Ribonuclease H-like"/>
    <property type="match status" value="1"/>
</dbReference>
<dbReference type="GO" id="GO:0006313">
    <property type="term" value="P:DNA transposition"/>
    <property type="evidence" value="ECO:0007669"/>
    <property type="project" value="InterPro"/>
</dbReference>
<dbReference type="Proteomes" id="UP000019184">
    <property type="component" value="Unassembled WGS sequence"/>
</dbReference>
<dbReference type="AlphaFoldDB" id="A0A7U7J535"/>
<dbReference type="EMBL" id="CBTK010000227">
    <property type="protein sequence ID" value="CDH45945.1"/>
    <property type="molecule type" value="Genomic_DNA"/>
</dbReference>
<dbReference type="OrthoDB" id="477305at2"/>
<comment type="caution">
    <text evidence="2">The sequence shown here is derived from an EMBL/GenBank/DDBJ whole genome shotgun (WGS) entry which is preliminary data.</text>
</comment>
<evidence type="ECO:0000259" key="1">
    <source>
        <dbReference type="Pfam" id="PF01609"/>
    </source>
</evidence>
<proteinExistence type="predicted"/>
<organism evidence="2 3">
    <name type="scientific">Candidatus Contendobacter odensis Run_B_J11</name>
    <dbReference type="NCBI Taxonomy" id="1400861"/>
    <lineage>
        <taxon>Bacteria</taxon>
        <taxon>Pseudomonadati</taxon>
        <taxon>Pseudomonadota</taxon>
        <taxon>Gammaproteobacteria</taxon>
        <taxon>Candidatus Competibacteraceae</taxon>
        <taxon>Candidatus Contendibacter</taxon>
    </lineage>
</organism>
<dbReference type="Pfam" id="PF01609">
    <property type="entry name" value="DDE_Tnp_1"/>
    <property type="match status" value="1"/>
</dbReference>
<gene>
    <name evidence="2" type="ORF">BN874_3020002</name>
</gene>
<feature type="domain" description="Transposase IS4-like" evidence="1">
    <location>
        <begin position="84"/>
        <end position="142"/>
    </location>
</feature>